<proteinExistence type="predicted"/>
<name>A0A6G0ZRR4_APHCR</name>
<evidence type="ECO:0000313" key="2">
    <source>
        <dbReference type="Proteomes" id="UP000478052"/>
    </source>
</evidence>
<reference evidence="1 2" key="1">
    <citation type="submission" date="2019-08" db="EMBL/GenBank/DDBJ databases">
        <title>Whole genome of Aphis craccivora.</title>
        <authorList>
            <person name="Voronova N.V."/>
            <person name="Shulinski R.S."/>
            <person name="Bandarenka Y.V."/>
            <person name="Zhorov D.G."/>
            <person name="Warner D."/>
        </authorList>
    </citation>
    <scope>NUCLEOTIDE SEQUENCE [LARGE SCALE GENOMIC DNA]</scope>
    <source>
        <strain evidence="1">180601</strain>
        <tissue evidence="1">Whole Body</tissue>
    </source>
</reference>
<accession>A0A6G0ZRR4</accession>
<dbReference type="Proteomes" id="UP000478052">
    <property type="component" value="Unassembled WGS sequence"/>
</dbReference>
<organism evidence="1 2">
    <name type="scientific">Aphis craccivora</name>
    <name type="common">Cowpea aphid</name>
    <dbReference type="NCBI Taxonomy" id="307492"/>
    <lineage>
        <taxon>Eukaryota</taxon>
        <taxon>Metazoa</taxon>
        <taxon>Ecdysozoa</taxon>
        <taxon>Arthropoda</taxon>
        <taxon>Hexapoda</taxon>
        <taxon>Insecta</taxon>
        <taxon>Pterygota</taxon>
        <taxon>Neoptera</taxon>
        <taxon>Paraneoptera</taxon>
        <taxon>Hemiptera</taxon>
        <taxon>Sternorrhyncha</taxon>
        <taxon>Aphidomorpha</taxon>
        <taxon>Aphidoidea</taxon>
        <taxon>Aphididae</taxon>
        <taxon>Aphidini</taxon>
        <taxon>Aphis</taxon>
        <taxon>Aphis</taxon>
    </lineage>
</organism>
<dbReference type="EMBL" id="VUJU01000038">
    <property type="protein sequence ID" value="KAF0773678.1"/>
    <property type="molecule type" value="Genomic_DNA"/>
</dbReference>
<evidence type="ECO:0000313" key="1">
    <source>
        <dbReference type="EMBL" id="KAF0773678.1"/>
    </source>
</evidence>
<keyword evidence="1" id="KW-0808">Transferase</keyword>
<gene>
    <name evidence="1" type="ORF">FWK35_00004068</name>
</gene>
<comment type="caution">
    <text evidence="1">The sequence shown here is derived from an EMBL/GenBank/DDBJ whole genome shotgun (WGS) entry which is preliminary data.</text>
</comment>
<keyword evidence="1" id="KW-0695">RNA-directed DNA polymerase</keyword>
<dbReference type="AlphaFoldDB" id="A0A6G0ZRR4"/>
<keyword evidence="1" id="KW-0548">Nucleotidyltransferase</keyword>
<dbReference type="OrthoDB" id="6630711at2759"/>
<protein>
    <submittedName>
        <fullName evidence="1">RNA-directed DNA polymerase from mobile element jockey</fullName>
    </submittedName>
</protein>
<keyword evidence="2" id="KW-1185">Reference proteome</keyword>
<dbReference type="GO" id="GO:0003964">
    <property type="term" value="F:RNA-directed DNA polymerase activity"/>
    <property type="evidence" value="ECO:0007669"/>
    <property type="project" value="UniProtKB-KW"/>
</dbReference>
<sequence>MQIVTIRSQLPVGYKFIIHKCGTGMKNCSCKPIKMVLSLKYLGVTMDFNLKWSDHIHNIKSKIRS</sequence>